<dbReference type="Proteomes" id="UP001596442">
    <property type="component" value="Unassembled WGS sequence"/>
</dbReference>
<keyword evidence="4" id="KW-1185">Reference proteome</keyword>
<accession>A0ABD5SDE3</accession>
<evidence type="ECO:0000313" key="4">
    <source>
        <dbReference type="Proteomes" id="UP001596442"/>
    </source>
</evidence>
<dbReference type="AlphaFoldDB" id="A0ABD5SDE3"/>
<name>A0ABD5SDE3_9EURY</name>
<evidence type="ECO:0000259" key="2">
    <source>
        <dbReference type="Pfam" id="PF24463"/>
    </source>
</evidence>
<feature type="domain" description="DUF7577" evidence="2">
    <location>
        <begin position="95"/>
        <end position="118"/>
    </location>
</feature>
<feature type="region of interest" description="Disordered" evidence="1">
    <location>
        <begin position="31"/>
        <end position="95"/>
    </location>
</feature>
<proteinExistence type="predicted"/>
<dbReference type="InterPro" id="IPR055999">
    <property type="entry name" value="DUF7577"/>
</dbReference>
<organism evidence="3 4">
    <name type="scientific">Halorubrum tibetense</name>
    <dbReference type="NCBI Taxonomy" id="175631"/>
    <lineage>
        <taxon>Archaea</taxon>
        <taxon>Methanobacteriati</taxon>
        <taxon>Methanobacteriota</taxon>
        <taxon>Stenosarchaea group</taxon>
        <taxon>Halobacteria</taxon>
        <taxon>Halobacteriales</taxon>
        <taxon>Haloferacaceae</taxon>
        <taxon>Halorubrum</taxon>
    </lineage>
</organism>
<feature type="compositionally biased region" description="Basic and acidic residues" evidence="1">
    <location>
        <begin position="84"/>
        <end position="95"/>
    </location>
</feature>
<dbReference type="EMBL" id="JBHSWW010000052">
    <property type="protein sequence ID" value="MFC6752957.1"/>
    <property type="molecule type" value="Genomic_DNA"/>
</dbReference>
<dbReference type="RefSeq" id="WP_379780134.1">
    <property type="nucleotide sequence ID" value="NZ_JBHSWW010000052.1"/>
</dbReference>
<comment type="caution">
    <text evidence="3">The sequence shown here is derived from an EMBL/GenBank/DDBJ whole genome shotgun (WGS) entry which is preliminary data.</text>
</comment>
<evidence type="ECO:0000313" key="3">
    <source>
        <dbReference type="EMBL" id="MFC6752957.1"/>
    </source>
</evidence>
<dbReference type="Pfam" id="PF24463">
    <property type="entry name" value="DUF7577"/>
    <property type="match status" value="1"/>
</dbReference>
<evidence type="ECO:0000256" key="1">
    <source>
        <dbReference type="SAM" id="MobiDB-lite"/>
    </source>
</evidence>
<gene>
    <name evidence="3" type="ORF">ACFQEU_05675</name>
</gene>
<protein>
    <recommendedName>
        <fullName evidence="2">DUF7577 domain-containing protein</fullName>
    </recommendedName>
</protein>
<reference evidence="3 4" key="1">
    <citation type="journal article" date="2019" name="Int. J. Syst. Evol. Microbiol.">
        <title>The Global Catalogue of Microorganisms (GCM) 10K type strain sequencing project: providing services to taxonomists for standard genome sequencing and annotation.</title>
        <authorList>
            <consortium name="The Broad Institute Genomics Platform"/>
            <consortium name="The Broad Institute Genome Sequencing Center for Infectious Disease"/>
            <person name="Wu L."/>
            <person name="Ma J."/>
        </authorList>
    </citation>
    <scope>NUCLEOTIDE SEQUENCE [LARGE SCALE GENOMIC DNA]</scope>
    <source>
        <strain evidence="3 4">CGMCC 1.3239</strain>
    </source>
</reference>
<sequence>MMAELIVAFVTGAIAVNVAVAWSVARSGDGIRRRLARDGSPPPTGTHPPVNERSREGDVGYADGGTGARGHDVVGDTTDSVAGTHHEDGGSDDDRVACQYCGEKNHPEFRYCQWCARPGFAGDDGGGVRG</sequence>